<dbReference type="Proteomes" id="UP000789508">
    <property type="component" value="Unassembled WGS sequence"/>
</dbReference>
<reference evidence="1" key="1">
    <citation type="submission" date="2021-06" db="EMBL/GenBank/DDBJ databases">
        <authorList>
            <person name="Kallberg Y."/>
            <person name="Tangrot J."/>
            <person name="Rosling A."/>
        </authorList>
    </citation>
    <scope>NUCLEOTIDE SEQUENCE</scope>
    <source>
        <strain evidence="1">FL130A</strain>
    </source>
</reference>
<proteinExistence type="predicted"/>
<protein>
    <submittedName>
        <fullName evidence="1">7446_t:CDS:1</fullName>
    </submittedName>
</protein>
<evidence type="ECO:0000313" key="2">
    <source>
        <dbReference type="Proteomes" id="UP000789508"/>
    </source>
</evidence>
<dbReference type="SUPFAM" id="SSF47095">
    <property type="entry name" value="HMG-box"/>
    <property type="match status" value="1"/>
</dbReference>
<accession>A0A9N9BGB4</accession>
<sequence>MSEYTIINDYPRLIIFITSNSSCKTCEHCLFVNIPTFTDYLDKHELKKKVPNCFVIFRCALTWSRQKTWKCANSGCLLHTSLDRNGCSKLASNIWKQLNTETKNLFKELYKQLVAFNTTLPNTNTEYSLNTAPNLLNYFDNFWGYY</sequence>
<evidence type="ECO:0000313" key="1">
    <source>
        <dbReference type="EMBL" id="CAG8567572.1"/>
    </source>
</evidence>
<name>A0A9N9BGB4_9GLOM</name>
<dbReference type="OrthoDB" id="10467424at2759"/>
<dbReference type="Gene3D" id="1.10.30.10">
    <property type="entry name" value="High mobility group box domain"/>
    <property type="match status" value="1"/>
</dbReference>
<gene>
    <name evidence="1" type="ORF">ALEPTO_LOCUS6659</name>
</gene>
<keyword evidence="2" id="KW-1185">Reference proteome</keyword>
<dbReference type="AlphaFoldDB" id="A0A9N9BGB4"/>
<dbReference type="InterPro" id="IPR036910">
    <property type="entry name" value="HMG_box_dom_sf"/>
</dbReference>
<organism evidence="1 2">
    <name type="scientific">Ambispora leptoticha</name>
    <dbReference type="NCBI Taxonomy" id="144679"/>
    <lineage>
        <taxon>Eukaryota</taxon>
        <taxon>Fungi</taxon>
        <taxon>Fungi incertae sedis</taxon>
        <taxon>Mucoromycota</taxon>
        <taxon>Glomeromycotina</taxon>
        <taxon>Glomeromycetes</taxon>
        <taxon>Archaeosporales</taxon>
        <taxon>Ambisporaceae</taxon>
        <taxon>Ambispora</taxon>
    </lineage>
</organism>
<dbReference type="EMBL" id="CAJVPS010002393">
    <property type="protein sequence ID" value="CAG8567572.1"/>
    <property type="molecule type" value="Genomic_DNA"/>
</dbReference>
<comment type="caution">
    <text evidence="1">The sequence shown here is derived from an EMBL/GenBank/DDBJ whole genome shotgun (WGS) entry which is preliminary data.</text>
</comment>